<dbReference type="Proteomes" id="UP000181985">
    <property type="component" value="Chromosome"/>
</dbReference>
<dbReference type="EMBL" id="CP018139">
    <property type="protein sequence ID" value="APE31379.1"/>
    <property type="molecule type" value="Genomic_DNA"/>
</dbReference>
<evidence type="ECO:0000313" key="2">
    <source>
        <dbReference type="EMBL" id="APE31379.1"/>
    </source>
</evidence>
<keyword evidence="1" id="KW-0732">Signal</keyword>
<reference evidence="3" key="1">
    <citation type="submission" date="2016-11" db="EMBL/GenBank/DDBJ databases">
        <title>Halolamina sediminis sp. nov., an extremely halophilic archaeon isolated from solar salt.</title>
        <authorList>
            <person name="Koh H.-W."/>
            <person name="Rani S."/>
            <person name="Park S.-J."/>
        </authorList>
    </citation>
    <scope>NUCLEOTIDE SEQUENCE [LARGE SCALE GENOMIC DNA]</scope>
    <source>
        <strain evidence="3">Hb3</strain>
    </source>
</reference>
<keyword evidence="3" id="KW-1185">Reference proteome</keyword>
<accession>A0A1J0VH63</accession>
<organism evidence="2 3">
    <name type="scientific">Halomonas aestuarii</name>
    <dbReference type="NCBI Taxonomy" id="1897729"/>
    <lineage>
        <taxon>Bacteria</taxon>
        <taxon>Pseudomonadati</taxon>
        <taxon>Pseudomonadota</taxon>
        <taxon>Gammaproteobacteria</taxon>
        <taxon>Oceanospirillales</taxon>
        <taxon>Halomonadaceae</taxon>
        <taxon>Halomonas</taxon>
    </lineage>
</organism>
<evidence type="ECO:0000313" key="3">
    <source>
        <dbReference type="Proteomes" id="UP000181985"/>
    </source>
</evidence>
<sequence length="137" mass="15026">MPEDMMRTFKVSLAALALLLTGSVLAADIQRFPDVIGVEVDRAGENRFHFDATLSSPYDSPSRYADAFRVLGPDGEEYGVRELLHDHANEQPFTRRLSSVAIPAGVERVTVQGRDQEHGYGGRTLTVALPGRQVGDQ</sequence>
<name>A0A1J0VH63_9GAMM</name>
<feature type="signal peptide" evidence="1">
    <location>
        <begin position="1"/>
        <end position="26"/>
    </location>
</feature>
<dbReference type="KEGG" id="hsi:BOX17_10725"/>
<proteinExistence type="predicted"/>
<dbReference type="OrthoDB" id="573055at2"/>
<protein>
    <submittedName>
        <fullName evidence="2">Uncharacterized protein</fullName>
    </submittedName>
</protein>
<evidence type="ECO:0000256" key="1">
    <source>
        <dbReference type="SAM" id="SignalP"/>
    </source>
</evidence>
<feature type="chain" id="PRO_5012068557" evidence="1">
    <location>
        <begin position="27"/>
        <end position="137"/>
    </location>
</feature>
<gene>
    <name evidence="2" type="ORF">BOX17_10725</name>
</gene>
<dbReference type="AlphaFoldDB" id="A0A1J0VH63"/>